<evidence type="ECO:0000313" key="3">
    <source>
        <dbReference type="EMBL" id="MFL9459642.1"/>
    </source>
</evidence>
<proteinExistence type="predicted"/>
<dbReference type="InterPro" id="IPR003646">
    <property type="entry name" value="SH3-like_bac-type"/>
</dbReference>
<sequence>METRNQNSKFGVSSLKKSAAVAGLLFVTTLSSAFATGMAPARAGYDDYNDQSTYYSQAYGGRRAPVRTVQVTAPTAVIIRSGPGLNYERIGRIPNGHYVRVSYSSGNWSKLVGGPGWISSDYIAGTGGRRDRVYTARVNAPVGVVIRSGPGSDYTRIGSIRHGEYVRVSYSSGDWVKLAGRRGWVHADYLD</sequence>
<name>A0ABW8WF67_9CYAN</name>
<accession>A0ABW8WF67</accession>
<feature type="signal peptide" evidence="1">
    <location>
        <begin position="1"/>
        <end position="35"/>
    </location>
</feature>
<dbReference type="EMBL" id="JBFQGM010000001">
    <property type="protein sequence ID" value="MFL9459642.1"/>
    <property type="molecule type" value="Genomic_DNA"/>
</dbReference>
<keyword evidence="1" id="KW-0732">Signal</keyword>
<dbReference type="Gene3D" id="2.30.30.40">
    <property type="entry name" value="SH3 Domains"/>
    <property type="match status" value="2"/>
</dbReference>
<evidence type="ECO:0000256" key="1">
    <source>
        <dbReference type="SAM" id="SignalP"/>
    </source>
</evidence>
<comment type="caution">
    <text evidence="3">The sequence shown here is derived from an EMBL/GenBank/DDBJ whole genome shotgun (WGS) entry which is preliminary data.</text>
</comment>
<dbReference type="Proteomes" id="UP001628874">
    <property type="component" value="Unassembled WGS sequence"/>
</dbReference>
<keyword evidence="4" id="KW-1185">Reference proteome</keyword>
<protein>
    <submittedName>
        <fullName evidence="3">SH3 domain-containing protein</fullName>
    </submittedName>
</protein>
<feature type="chain" id="PRO_5046992799" evidence="1">
    <location>
        <begin position="36"/>
        <end position="191"/>
    </location>
</feature>
<evidence type="ECO:0000259" key="2">
    <source>
        <dbReference type="SMART" id="SM00287"/>
    </source>
</evidence>
<dbReference type="PANTHER" id="PTHR34408">
    <property type="entry name" value="FAMILY PROTEIN, PUTATIVE-RELATED"/>
    <property type="match status" value="1"/>
</dbReference>
<organism evidence="3 4">
    <name type="scientific">Scytonema tolypothrichoides VB-61278_2</name>
    <dbReference type="NCBI Taxonomy" id="3232314"/>
    <lineage>
        <taxon>Bacteria</taxon>
        <taxon>Bacillati</taxon>
        <taxon>Cyanobacteriota</taxon>
        <taxon>Cyanophyceae</taxon>
        <taxon>Nostocales</taxon>
        <taxon>Scytonemataceae</taxon>
        <taxon>Scytonema</taxon>
    </lineage>
</organism>
<dbReference type="PANTHER" id="PTHR34408:SF1">
    <property type="entry name" value="GLYCOSYL HYDROLASE FAMILY 19 DOMAIN-CONTAINING PROTEIN HI_1415"/>
    <property type="match status" value="1"/>
</dbReference>
<feature type="domain" description="SH3b" evidence="2">
    <location>
        <begin position="66"/>
        <end position="127"/>
    </location>
</feature>
<dbReference type="InterPro" id="IPR052354">
    <property type="entry name" value="Cell_Wall_Dynamics_Protein"/>
</dbReference>
<gene>
    <name evidence="3" type="ORF">AB0759_03165</name>
</gene>
<feature type="domain" description="SH3b" evidence="2">
    <location>
        <begin position="133"/>
        <end position="188"/>
    </location>
</feature>
<reference evidence="3 4" key="1">
    <citation type="submission" date="2024-07" db="EMBL/GenBank/DDBJ databases">
        <authorList>
            <person name="Tripathy S."/>
        </authorList>
    </citation>
    <scope>NUCLEOTIDE SEQUENCE [LARGE SCALE GENOMIC DNA]</scope>
    <source>
        <strain evidence="3 4">VB-61278_2</strain>
    </source>
</reference>
<evidence type="ECO:0000313" key="4">
    <source>
        <dbReference type="Proteomes" id="UP001628874"/>
    </source>
</evidence>
<dbReference type="SMART" id="SM00287">
    <property type="entry name" value="SH3b"/>
    <property type="match status" value="2"/>
</dbReference>
<dbReference type="Pfam" id="PF08239">
    <property type="entry name" value="SH3_3"/>
    <property type="match status" value="2"/>
</dbReference>
<dbReference type="RefSeq" id="WP_050046530.1">
    <property type="nucleotide sequence ID" value="NZ_JBFQGM010000001.1"/>
</dbReference>